<feature type="domain" description="Enoyl reductase (ER)" evidence="5">
    <location>
        <begin position="8"/>
        <end position="337"/>
    </location>
</feature>
<keyword evidence="3" id="KW-0560">Oxidoreductase</keyword>
<evidence type="ECO:0000256" key="2">
    <source>
        <dbReference type="ARBA" id="ARBA00022833"/>
    </source>
</evidence>
<reference evidence="6 7" key="1">
    <citation type="journal article" date="2013" name="Genome Announc.">
        <title>Complete Genome Sequence of the Porcine Strain Brachyspira pilosicoli P43/6/78(T.).</title>
        <authorList>
            <person name="Lin C."/>
            <person name="den Bakker H.C."/>
            <person name="Suzuki H."/>
            <person name="Lefebure T."/>
            <person name="Ponnala L."/>
            <person name="Sun Q."/>
            <person name="Stanhope M.J."/>
            <person name="Wiedmann M."/>
            <person name="Duhamel G.E."/>
        </authorList>
    </citation>
    <scope>NUCLEOTIDE SEQUENCE [LARGE SCALE GENOMIC DNA]</scope>
    <source>
        <strain evidence="6 7">P43/6/78</strain>
    </source>
</reference>
<dbReference type="PROSITE" id="PS00059">
    <property type="entry name" value="ADH_ZINC"/>
    <property type="match status" value="1"/>
</dbReference>
<protein>
    <submittedName>
        <fullName evidence="6">Zinc-containing alcohol dehydrogenase</fullName>
    </submittedName>
</protein>
<evidence type="ECO:0000313" key="6">
    <source>
        <dbReference type="EMBL" id="AGA65470.1"/>
    </source>
</evidence>
<dbReference type="Gene3D" id="3.90.180.10">
    <property type="entry name" value="Medium-chain alcohol dehydrogenases, catalytic domain"/>
    <property type="match status" value="1"/>
</dbReference>
<dbReference type="KEGG" id="bpip:BPP43_00550"/>
<dbReference type="InterPro" id="IPR050129">
    <property type="entry name" value="Zn_alcohol_dh"/>
</dbReference>
<name>A0A3B6VHR4_BRAPL</name>
<sequence length="339" mass="37411">MKAAVFYGKQKIVVEDVNIKEPKDNEVLIKVKYSGVCGTDVHIYEGEKGCTDVKPPRILGHELSGCVEKIGKNVTKVKIGDKVAIDPNDYCNNCYYCNNAKKHLCNNMTAVGVSLDGGFAEYVTVKENLVFKVADNVSYESAAMVEPISCCLHGIDLMDIKQGDTVMVVGAGNIGLMMIQLLKYKGAVNIIAVEPFEKRRERAKKYGANIVIDPINDNTEEILKNNNIFNIDKVIDCAGKVQTAKYSIKYAGKGAEIMLFGLTAPDDEVKIKPFEMFQKELTIKTSFVNPYAFERAANLLAKGVIDVSEIITDIVDLENINDVFTNKLYAKDGKVLIKA</sequence>
<dbReference type="PANTHER" id="PTHR43401">
    <property type="entry name" value="L-THREONINE 3-DEHYDROGENASE"/>
    <property type="match status" value="1"/>
</dbReference>
<dbReference type="InterPro" id="IPR036291">
    <property type="entry name" value="NAD(P)-bd_dom_sf"/>
</dbReference>
<keyword evidence="2 4" id="KW-0862">Zinc</keyword>
<dbReference type="CDD" id="cd08234">
    <property type="entry name" value="threonine_DH_like"/>
    <property type="match status" value="1"/>
</dbReference>
<dbReference type="InterPro" id="IPR013149">
    <property type="entry name" value="ADH-like_C"/>
</dbReference>
<evidence type="ECO:0000256" key="3">
    <source>
        <dbReference type="ARBA" id="ARBA00023002"/>
    </source>
</evidence>
<evidence type="ECO:0000313" key="7">
    <source>
        <dbReference type="Proteomes" id="UP000010793"/>
    </source>
</evidence>
<dbReference type="EMBL" id="CP002873">
    <property type="protein sequence ID" value="AGA65470.1"/>
    <property type="molecule type" value="Genomic_DNA"/>
</dbReference>
<dbReference type="SMART" id="SM00829">
    <property type="entry name" value="PKS_ER"/>
    <property type="match status" value="1"/>
</dbReference>
<dbReference type="GO" id="GO:0008270">
    <property type="term" value="F:zinc ion binding"/>
    <property type="evidence" value="ECO:0007669"/>
    <property type="project" value="InterPro"/>
</dbReference>
<keyword evidence="1 4" id="KW-0479">Metal-binding</keyword>
<comment type="similarity">
    <text evidence="4">Belongs to the zinc-containing alcohol dehydrogenase family.</text>
</comment>
<dbReference type="SUPFAM" id="SSF50129">
    <property type="entry name" value="GroES-like"/>
    <property type="match status" value="1"/>
</dbReference>
<dbReference type="AlphaFoldDB" id="A0A3B6VHR4"/>
<comment type="cofactor">
    <cofactor evidence="4">
        <name>Zn(2+)</name>
        <dbReference type="ChEBI" id="CHEBI:29105"/>
    </cofactor>
</comment>
<dbReference type="InterPro" id="IPR013154">
    <property type="entry name" value="ADH-like_N"/>
</dbReference>
<dbReference type="InterPro" id="IPR002328">
    <property type="entry name" value="ADH_Zn_CS"/>
</dbReference>
<dbReference type="InterPro" id="IPR020843">
    <property type="entry name" value="ER"/>
</dbReference>
<evidence type="ECO:0000256" key="1">
    <source>
        <dbReference type="ARBA" id="ARBA00022723"/>
    </source>
</evidence>
<dbReference type="GO" id="GO:0016616">
    <property type="term" value="F:oxidoreductase activity, acting on the CH-OH group of donors, NAD or NADP as acceptor"/>
    <property type="evidence" value="ECO:0007669"/>
    <property type="project" value="UniProtKB-ARBA"/>
</dbReference>
<evidence type="ECO:0000259" key="5">
    <source>
        <dbReference type="SMART" id="SM00829"/>
    </source>
</evidence>
<dbReference type="Pfam" id="PF00107">
    <property type="entry name" value="ADH_zinc_N"/>
    <property type="match status" value="1"/>
</dbReference>
<dbReference type="PANTHER" id="PTHR43401:SF2">
    <property type="entry name" value="L-THREONINE 3-DEHYDROGENASE"/>
    <property type="match status" value="1"/>
</dbReference>
<dbReference type="RefSeq" id="WP_015273844.1">
    <property type="nucleotide sequence ID" value="NC_019908.1"/>
</dbReference>
<dbReference type="Pfam" id="PF08240">
    <property type="entry name" value="ADH_N"/>
    <property type="match status" value="1"/>
</dbReference>
<accession>A0A3B6VHR4</accession>
<proteinExistence type="inferred from homology"/>
<keyword evidence="7" id="KW-1185">Reference proteome</keyword>
<dbReference type="Gene3D" id="3.40.50.720">
    <property type="entry name" value="NAD(P)-binding Rossmann-like Domain"/>
    <property type="match status" value="1"/>
</dbReference>
<dbReference type="SUPFAM" id="SSF51735">
    <property type="entry name" value="NAD(P)-binding Rossmann-fold domains"/>
    <property type="match status" value="1"/>
</dbReference>
<evidence type="ECO:0000256" key="4">
    <source>
        <dbReference type="RuleBase" id="RU361277"/>
    </source>
</evidence>
<organism evidence="6 7">
    <name type="scientific">Brachyspira pilosicoli P43/6/78</name>
    <dbReference type="NCBI Taxonomy" id="1042417"/>
    <lineage>
        <taxon>Bacteria</taxon>
        <taxon>Pseudomonadati</taxon>
        <taxon>Spirochaetota</taxon>
        <taxon>Spirochaetia</taxon>
        <taxon>Brachyspirales</taxon>
        <taxon>Brachyspiraceae</taxon>
        <taxon>Brachyspira</taxon>
    </lineage>
</organism>
<gene>
    <name evidence="6" type="ORF">BPP43_00550</name>
</gene>
<dbReference type="Proteomes" id="UP000010793">
    <property type="component" value="Chromosome"/>
</dbReference>
<dbReference type="InterPro" id="IPR011032">
    <property type="entry name" value="GroES-like_sf"/>
</dbReference>